<sequence>MVGAMEQTMTRWVVIVVALLVAAAMGSPSAQAAAAEPTRTSATPAPTAGTAATTDLGPAATTDLGPAATTGRVGGSDRYATSAAISRRAFPGGSEAVYLARGDEFADAVAGGMLTDGPILLVRPCGTVPAAVQAEITRLAPRQVVALGGPGAVCEDTLRAAAAGRATDRIAGDNRYDTAALISERVYRGQTEGPVYVANGTAYADAVAAGSLTDGPVLLVRPDGSYPTAVLWELARLASPQAVGIGGPTVVADSTLQELPYSYHRPDRVHGSNRYDTAASLAGRAFPEAPSTVYLARGDTLADAVAAGVLADGPVLLVTQRCGALPASVTAYLSLVTPDRVLALGGPGAVCDATLQAASAAARPGQLLPTASVAADAGHSCAVTAAGAVRCWGYNGAGQLGDGTTTASPSPVSVKGLGAGTTRSVAVGGGFTCALTTDGAVRCWGSNHDGTLAGPYGTHSTEVVDIPRLGAGTTVQVTTGQKHACALSITGATRCWGSNSSSQLGIGMEKGGSQAWPALVSGLGPGTTRQVDATYLSTCAVRTDGAALCWGSNVVGGLGDGTDVERTTPSQVSGLGPGTTAQVSAGVHHGCAVTREGAVRCWGDNAEGGLGYPHPGGGGYWSLVPVEVGGLGPGSATAVDASGSGFNCALTTAAATVCWGANTFGTLGVGAASEPRATPGPVQGLGGGTTAQVAAGYRHVCALTTGGEVRCWGDNWYGQIGDGTDVQRDAPVRVTV</sequence>
<name>A0ABQ2FDJ6_9MICO</name>
<dbReference type="SUPFAM" id="SSF50985">
    <property type="entry name" value="RCC1/BLIP-II"/>
    <property type="match status" value="2"/>
</dbReference>
<dbReference type="PANTHER" id="PTHR22870:SF408">
    <property type="entry name" value="OS09G0560450 PROTEIN"/>
    <property type="match status" value="1"/>
</dbReference>
<dbReference type="PROSITE" id="PS50012">
    <property type="entry name" value="RCC1_3"/>
    <property type="match status" value="6"/>
</dbReference>
<evidence type="ECO:0000313" key="5">
    <source>
        <dbReference type="Proteomes" id="UP000662111"/>
    </source>
</evidence>
<keyword evidence="1" id="KW-0677">Repeat</keyword>
<gene>
    <name evidence="4" type="ORF">GCM10011509_29220</name>
</gene>
<evidence type="ECO:0000256" key="3">
    <source>
        <dbReference type="SAM" id="SignalP"/>
    </source>
</evidence>
<dbReference type="InterPro" id="IPR051210">
    <property type="entry name" value="Ub_ligase/GEF_domain"/>
</dbReference>
<comment type="caution">
    <text evidence="4">The sequence shown here is derived from an EMBL/GenBank/DDBJ whole genome shotgun (WGS) entry which is preliminary data.</text>
</comment>
<dbReference type="Gene3D" id="2.130.10.30">
    <property type="entry name" value="Regulator of chromosome condensation 1/beta-lactamase-inhibitor protein II"/>
    <property type="match status" value="2"/>
</dbReference>
<dbReference type="Pfam" id="PF04122">
    <property type="entry name" value="CW_binding_2"/>
    <property type="match status" value="3"/>
</dbReference>
<feature type="chain" id="PRO_5047478471" description="Cell wall-binding repeat-containing protein" evidence="3">
    <location>
        <begin position="33"/>
        <end position="736"/>
    </location>
</feature>
<dbReference type="EMBL" id="BMLB01000006">
    <property type="protein sequence ID" value="GGK78840.1"/>
    <property type="molecule type" value="Genomic_DNA"/>
</dbReference>
<dbReference type="PANTHER" id="PTHR22870">
    <property type="entry name" value="REGULATOR OF CHROMOSOME CONDENSATION"/>
    <property type="match status" value="1"/>
</dbReference>
<dbReference type="PRINTS" id="PR00633">
    <property type="entry name" value="RCCNDNSATION"/>
</dbReference>
<keyword evidence="3" id="KW-0732">Signal</keyword>
<proteinExistence type="predicted"/>
<dbReference type="InterPro" id="IPR000408">
    <property type="entry name" value="Reg_chr_condens"/>
</dbReference>
<evidence type="ECO:0000256" key="2">
    <source>
        <dbReference type="SAM" id="MobiDB-lite"/>
    </source>
</evidence>
<feature type="compositionally biased region" description="Low complexity" evidence="2">
    <location>
        <begin position="31"/>
        <end position="62"/>
    </location>
</feature>
<dbReference type="Pfam" id="PF13540">
    <property type="entry name" value="RCC1_2"/>
    <property type="match status" value="4"/>
</dbReference>
<evidence type="ECO:0000313" key="4">
    <source>
        <dbReference type="EMBL" id="GGK78840.1"/>
    </source>
</evidence>
<protein>
    <recommendedName>
        <fullName evidence="6">Cell wall-binding repeat-containing protein</fullName>
    </recommendedName>
</protein>
<dbReference type="Proteomes" id="UP000662111">
    <property type="component" value="Unassembled WGS sequence"/>
</dbReference>
<reference evidence="5" key="1">
    <citation type="journal article" date="2019" name="Int. J. Syst. Evol. Microbiol.">
        <title>The Global Catalogue of Microorganisms (GCM) 10K type strain sequencing project: providing services to taxonomists for standard genome sequencing and annotation.</title>
        <authorList>
            <consortium name="The Broad Institute Genomics Platform"/>
            <consortium name="The Broad Institute Genome Sequencing Center for Infectious Disease"/>
            <person name="Wu L."/>
            <person name="Ma J."/>
        </authorList>
    </citation>
    <scope>NUCLEOTIDE SEQUENCE [LARGE SCALE GENOMIC DNA]</scope>
    <source>
        <strain evidence="5">CGMCC 1.5362</strain>
    </source>
</reference>
<dbReference type="InterPro" id="IPR009091">
    <property type="entry name" value="RCC1/BLIP-II"/>
</dbReference>
<evidence type="ECO:0008006" key="6">
    <source>
        <dbReference type="Google" id="ProtNLM"/>
    </source>
</evidence>
<dbReference type="InterPro" id="IPR007253">
    <property type="entry name" value="Cell_wall-bd_2"/>
</dbReference>
<feature type="region of interest" description="Disordered" evidence="2">
    <location>
        <begin position="31"/>
        <end position="73"/>
    </location>
</feature>
<accession>A0ABQ2FDJ6</accession>
<organism evidence="4 5">
    <name type="scientific">Ornithinimicrobium pekingense</name>
    <dbReference type="NCBI Taxonomy" id="384677"/>
    <lineage>
        <taxon>Bacteria</taxon>
        <taxon>Bacillati</taxon>
        <taxon>Actinomycetota</taxon>
        <taxon>Actinomycetes</taxon>
        <taxon>Micrococcales</taxon>
        <taxon>Ornithinimicrobiaceae</taxon>
        <taxon>Ornithinimicrobium</taxon>
    </lineage>
</organism>
<feature type="signal peptide" evidence="3">
    <location>
        <begin position="1"/>
        <end position="32"/>
    </location>
</feature>
<keyword evidence="5" id="KW-1185">Reference proteome</keyword>
<evidence type="ECO:0000256" key="1">
    <source>
        <dbReference type="ARBA" id="ARBA00022737"/>
    </source>
</evidence>